<dbReference type="AlphaFoldDB" id="A0A0A4A8D8"/>
<evidence type="ECO:0000256" key="2">
    <source>
        <dbReference type="ARBA" id="ARBA00023002"/>
    </source>
</evidence>
<dbReference type="InterPro" id="IPR020904">
    <property type="entry name" value="Sc_DH/Rdtase_CS"/>
</dbReference>
<organism evidence="4 5">
    <name type="scientific">Erwinia typographi</name>
    <dbReference type="NCBI Taxonomy" id="371042"/>
    <lineage>
        <taxon>Bacteria</taxon>
        <taxon>Pseudomonadati</taxon>
        <taxon>Pseudomonadota</taxon>
        <taxon>Gammaproteobacteria</taxon>
        <taxon>Enterobacterales</taxon>
        <taxon>Erwiniaceae</taxon>
        <taxon>Erwinia</taxon>
    </lineage>
</organism>
<dbReference type="SUPFAM" id="SSF51735">
    <property type="entry name" value="NAD(P)-binding Rossmann-fold domains"/>
    <property type="match status" value="1"/>
</dbReference>
<dbReference type="PROSITE" id="PS00061">
    <property type="entry name" value="ADH_SHORT"/>
    <property type="match status" value="1"/>
</dbReference>
<name>A0A0A4A8D8_9GAMM</name>
<sequence length="276" mass="29404">MREKKIWFITGASRGFGRLWCEAALQRGDKVVATARDIATLNVLVKSYGNLVLPLQLDVTDRQAVLDTMNQAHAHFDRIDVVLNAAGYGYMGAVEEIEFEEAKANFETNFFGGLSVIQAAIPLMRKQKSGHILTVSSIGGVLSFPTGGIYTATKFAVEALTEALAGEVAGLGIKVTIIEPGSFATGFGASTKSAPGMEIYDPVRNAIRGSFKPSDIGEPSATTAAIMSLVDANAPPLRLILGATTLPKFTAAYESRLAEWNAWKEVSIAAHGNVPN</sequence>
<keyword evidence="5" id="KW-1185">Reference proteome</keyword>
<dbReference type="GO" id="GO:0016491">
    <property type="term" value="F:oxidoreductase activity"/>
    <property type="evidence" value="ECO:0007669"/>
    <property type="project" value="UniProtKB-KW"/>
</dbReference>
<dbReference type="Pfam" id="PF00106">
    <property type="entry name" value="adh_short"/>
    <property type="match status" value="1"/>
</dbReference>
<dbReference type="CDD" id="cd05374">
    <property type="entry name" value="17beta-HSD-like_SDR_c"/>
    <property type="match status" value="1"/>
</dbReference>
<dbReference type="Proteomes" id="UP000030351">
    <property type="component" value="Unassembled WGS sequence"/>
</dbReference>
<dbReference type="STRING" id="371042.NG99_10740"/>
<dbReference type="EMBL" id="JRUQ01000030">
    <property type="protein sequence ID" value="KGT94113.1"/>
    <property type="molecule type" value="Genomic_DNA"/>
</dbReference>
<accession>A0A0A4A8D8</accession>
<reference evidence="4 5" key="1">
    <citation type="submission" date="2014-10" db="EMBL/GenBank/DDBJ databases">
        <title>Genome sequence of Erwinia typographi M043b.</title>
        <authorList>
            <person name="Chan K.-G."/>
            <person name="Tan W.-S."/>
        </authorList>
    </citation>
    <scope>NUCLEOTIDE SEQUENCE [LARGE SCALE GENOMIC DNA]</scope>
    <source>
        <strain evidence="4 5">M043b</strain>
    </source>
</reference>
<dbReference type="OrthoDB" id="9775296at2"/>
<dbReference type="PANTHER" id="PTHR43976">
    <property type="entry name" value="SHORT CHAIN DEHYDROGENASE"/>
    <property type="match status" value="1"/>
</dbReference>
<dbReference type="Gene3D" id="3.40.50.720">
    <property type="entry name" value="NAD(P)-binding Rossmann-like Domain"/>
    <property type="match status" value="1"/>
</dbReference>
<dbReference type="RefSeq" id="WP_034892060.1">
    <property type="nucleotide sequence ID" value="NZ_JRUQ01000030.1"/>
</dbReference>
<proteinExistence type="inferred from homology"/>
<dbReference type="PRINTS" id="PR00081">
    <property type="entry name" value="GDHRDH"/>
</dbReference>
<evidence type="ECO:0000313" key="4">
    <source>
        <dbReference type="EMBL" id="KGT94113.1"/>
    </source>
</evidence>
<evidence type="ECO:0000313" key="5">
    <source>
        <dbReference type="Proteomes" id="UP000030351"/>
    </source>
</evidence>
<dbReference type="PRINTS" id="PR00080">
    <property type="entry name" value="SDRFAMILY"/>
</dbReference>
<dbReference type="InterPro" id="IPR036291">
    <property type="entry name" value="NAD(P)-bd_dom_sf"/>
</dbReference>
<dbReference type="InterPro" id="IPR051911">
    <property type="entry name" value="SDR_oxidoreductase"/>
</dbReference>
<dbReference type="eggNOG" id="COG4221">
    <property type="taxonomic scope" value="Bacteria"/>
</dbReference>
<protein>
    <submittedName>
        <fullName evidence="4">Short-chain dehydrogenase</fullName>
    </submittedName>
</protein>
<keyword evidence="2" id="KW-0560">Oxidoreductase</keyword>
<evidence type="ECO:0000256" key="3">
    <source>
        <dbReference type="RuleBase" id="RU000363"/>
    </source>
</evidence>
<evidence type="ECO:0000256" key="1">
    <source>
        <dbReference type="ARBA" id="ARBA00006484"/>
    </source>
</evidence>
<dbReference type="NCBIfam" id="NF006114">
    <property type="entry name" value="PRK08263.1"/>
    <property type="match status" value="1"/>
</dbReference>
<comment type="similarity">
    <text evidence="1 3">Belongs to the short-chain dehydrogenases/reductases (SDR) family.</text>
</comment>
<gene>
    <name evidence="4" type="ORF">NG99_10740</name>
</gene>
<dbReference type="PANTHER" id="PTHR43976:SF16">
    <property type="entry name" value="SHORT-CHAIN DEHYDROGENASE_REDUCTASE FAMILY PROTEIN"/>
    <property type="match status" value="1"/>
</dbReference>
<comment type="caution">
    <text evidence="4">The sequence shown here is derived from an EMBL/GenBank/DDBJ whole genome shotgun (WGS) entry which is preliminary data.</text>
</comment>
<dbReference type="InterPro" id="IPR002347">
    <property type="entry name" value="SDR_fam"/>
</dbReference>